<name>A0A0K2TWA0_LEPSM</name>
<sequence>MRLVVRSSLNLCLD</sequence>
<protein>
    <submittedName>
        <fullName evidence="1">Uncharacterized protein</fullName>
    </submittedName>
</protein>
<proteinExistence type="predicted"/>
<accession>A0A0K2TWA0</accession>
<dbReference type="EMBL" id="HACA01012295">
    <property type="protein sequence ID" value="CDW29656.1"/>
    <property type="molecule type" value="Transcribed_RNA"/>
</dbReference>
<organism evidence="1">
    <name type="scientific">Lepeophtheirus salmonis</name>
    <name type="common">Salmon louse</name>
    <name type="synonym">Caligus salmonis</name>
    <dbReference type="NCBI Taxonomy" id="72036"/>
    <lineage>
        <taxon>Eukaryota</taxon>
        <taxon>Metazoa</taxon>
        <taxon>Ecdysozoa</taxon>
        <taxon>Arthropoda</taxon>
        <taxon>Crustacea</taxon>
        <taxon>Multicrustacea</taxon>
        <taxon>Hexanauplia</taxon>
        <taxon>Copepoda</taxon>
        <taxon>Siphonostomatoida</taxon>
        <taxon>Caligidae</taxon>
        <taxon>Lepeophtheirus</taxon>
    </lineage>
</organism>
<evidence type="ECO:0000313" key="1">
    <source>
        <dbReference type="EMBL" id="CDW29656.1"/>
    </source>
</evidence>
<reference evidence="1" key="1">
    <citation type="submission" date="2014-05" db="EMBL/GenBank/DDBJ databases">
        <authorList>
            <person name="Chronopoulou M."/>
        </authorList>
    </citation>
    <scope>NUCLEOTIDE SEQUENCE</scope>
    <source>
        <tissue evidence="1">Whole organism</tissue>
    </source>
</reference>